<dbReference type="SUPFAM" id="SSF53474">
    <property type="entry name" value="alpha/beta-Hydrolases"/>
    <property type="match status" value="1"/>
</dbReference>
<dbReference type="EMBL" id="QASN01000021">
    <property type="protein sequence ID" value="PTU73013.1"/>
    <property type="molecule type" value="Genomic_DNA"/>
</dbReference>
<evidence type="ECO:0000313" key="7">
    <source>
        <dbReference type="Proteomes" id="UP000244064"/>
    </source>
</evidence>
<dbReference type="OrthoDB" id="9812672at2"/>
<dbReference type="Pfam" id="PF12740">
    <property type="entry name" value="PETase"/>
    <property type="match status" value="1"/>
</dbReference>
<dbReference type="Gene3D" id="3.40.50.1820">
    <property type="entry name" value="alpha/beta hydrolase"/>
    <property type="match status" value="1"/>
</dbReference>
<evidence type="ECO:0000259" key="5">
    <source>
        <dbReference type="Pfam" id="PF12740"/>
    </source>
</evidence>
<keyword evidence="2" id="KW-0442">Lipid degradation</keyword>
<dbReference type="InterPro" id="IPR041127">
    <property type="entry name" value="PET_hydrolase/cutinase-like"/>
</dbReference>
<accession>A0A2T5P5I0</accession>
<dbReference type="Proteomes" id="UP000244064">
    <property type="component" value="Unassembled WGS sequence"/>
</dbReference>
<dbReference type="GO" id="GO:0003847">
    <property type="term" value="F:1-alkyl-2-acetylglycerophosphocholine esterase activity"/>
    <property type="evidence" value="ECO:0007669"/>
    <property type="project" value="TreeGrafter"/>
</dbReference>
<dbReference type="RefSeq" id="WP_108108770.1">
    <property type="nucleotide sequence ID" value="NZ_QASN01000021.1"/>
</dbReference>
<gene>
    <name evidence="6" type="ORF">DBO85_17335</name>
</gene>
<protein>
    <submittedName>
        <fullName evidence="6">Alpha/beta hydrolase</fullName>
    </submittedName>
</protein>
<dbReference type="GO" id="GO:0016042">
    <property type="term" value="P:lipid catabolic process"/>
    <property type="evidence" value="ECO:0007669"/>
    <property type="project" value="UniProtKB-KW"/>
</dbReference>
<evidence type="ECO:0000256" key="2">
    <source>
        <dbReference type="ARBA" id="ARBA00022963"/>
    </source>
</evidence>
<organism evidence="6 7">
    <name type="scientific">Pseudomonas mangrovi</name>
    <dbReference type="NCBI Taxonomy" id="2161748"/>
    <lineage>
        <taxon>Bacteria</taxon>
        <taxon>Pseudomonadati</taxon>
        <taxon>Pseudomonadota</taxon>
        <taxon>Gammaproteobacteria</taxon>
        <taxon>Pseudomonadales</taxon>
        <taxon>Pseudomonadaceae</taxon>
        <taxon>Pseudomonas</taxon>
    </lineage>
</organism>
<keyword evidence="1 6" id="KW-0378">Hydrolase</keyword>
<evidence type="ECO:0000256" key="1">
    <source>
        <dbReference type="ARBA" id="ARBA00022801"/>
    </source>
</evidence>
<proteinExistence type="predicted"/>
<keyword evidence="4" id="KW-0732">Signal</keyword>
<evidence type="ECO:0000256" key="4">
    <source>
        <dbReference type="SAM" id="SignalP"/>
    </source>
</evidence>
<name>A0A2T5P5I0_9PSED</name>
<dbReference type="PANTHER" id="PTHR10272:SF0">
    <property type="entry name" value="PLATELET-ACTIVATING FACTOR ACETYLHYDROLASE"/>
    <property type="match status" value="1"/>
</dbReference>
<evidence type="ECO:0000256" key="3">
    <source>
        <dbReference type="ARBA" id="ARBA00023098"/>
    </source>
</evidence>
<sequence length="282" mass="29808">MFNKALPAAAAVAGLFLSTSAMALLPDTPGTPFPAVSSFERSGPYSTTSRSEGPNCRIYRPSNLGQNGVRHPVILWGNGTGASPTTYRGLLDHWASHGFVVAAAETSNAGSGREMLNCLSYLQTEAGRSSGTYVGRLNLGRVGTSGHSQGGGGSIMAGRDSRIKATAPMQPYTLGLGHVSSSQSQQNGPMFLMSGSLDTLAGPTLNQAPVYRRANVPVFWGTLRYASHFVPVGSAGGYRGPSTAWFRYQLMDDTRARGEFVGSSCGLCRDFSWTNIQRKGSL</sequence>
<feature type="domain" description="PET hydrolase/cutinase-like" evidence="5">
    <location>
        <begin position="34"/>
        <end position="256"/>
    </location>
</feature>
<keyword evidence="3" id="KW-0443">Lipid metabolism</keyword>
<dbReference type="InterPro" id="IPR029058">
    <property type="entry name" value="AB_hydrolase_fold"/>
</dbReference>
<evidence type="ECO:0000313" key="6">
    <source>
        <dbReference type="EMBL" id="PTU73013.1"/>
    </source>
</evidence>
<feature type="chain" id="PRO_5015413739" evidence="4">
    <location>
        <begin position="24"/>
        <end position="282"/>
    </location>
</feature>
<keyword evidence="7" id="KW-1185">Reference proteome</keyword>
<dbReference type="PANTHER" id="PTHR10272">
    <property type="entry name" value="PLATELET-ACTIVATING FACTOR ACETYLHYDROLASE"/>
    <property type="match status" value="1"/>
</dbReference>
<comment type="caution">
    <text evidence="6">The sequence shown here is derived from an EMBL/GenBank/DDBJ whole genome shotgun (WGS) entry which is preliminary data.</text>
</comment>
<dbReference type="AlphaFoldDB" id="A0A2T5P5I0"/>
<reference evidence="6 7" key="1">
    <citation type="submission" date="2018-04" db="EMBL/GenBank/DDBJ databases">
        <title>Pseudomonas sp. nov., isolated from mangrove soil.</title>
        <authorList>
            <person name="Chen C."/>
        </authorList>
    </citation>
    <scope>NUCLEOTIDE SEQUENCE [LARGE SCALE GENOMIC DNA]</scope>
    <source>
        <strain evidence="6 7">TC-11</strain>
    </source>
</reference>
<feature type="signal peptide" evidence="4">
    <location>
        <begin position="1"/>
        <end position="23"/>
    </location>
</feature>